<keyword evidence="2" id="KW-1185">Reference proteome</keyword>
<accession>A0A5C3KUL9</accession>
<gene>
    <name evidence="1" type="ORF">FA15DRAFT_641296</name>
</gene>
<dbReference type="Proteomes" id="UP000307440">
    <property type="component" value="Unassembled WGS sequence"/>
</dbReference>
<dbReference type="OrthoDB" id="3054030at2759"/>
<reference evidence="1 2" key="1">
    <citation type="journal article" date="2019" name="Nat. Ecol. Evol.">
        <title>Megaphylogeny resolves global patterns of mushroom evolution.</title>
        <authorList>
            <person name="Varga T."/>
            <person name="Krizsan K."/>
            <person name="Foldi C."/>
            <person name="Dima B."/>
            <person name="Sanchez-Garcia M."/>
            <person name="Sanchez-Ramirez S."/>
            <person name="Szollosi G.J."/>
            <person name="Szarkandi J.G."/>
            <person name="Papp V."/>
            <person name="Albert L."/>
            <person name="Andreopoulos W."/>
            <person name="Angelini C."/>
            <person name="Antonin V."/>
            <person name="Barry K.W."/>
            <person name="Bougher N.L."/>
            <person name="Buchanan P."/>
            <person name="Buyck B."/>
            <person name="Bense V."/>
            <person name="Catcheside P."/>
            <person name="Chovatia M."/>
            <person name="Cooper J."/>
            <person name="Damon W."/>
            <person name="Desjardin D."/>
            <person name="Finy P."/>
            <person name="Geml J."/>
            <person name="Haridas S."/>
            <person name="Hughes K."/>
            <person name="Justo A."/>
            <person name="Karasinski D."/>
            <person name="Kautmanova I."/>
            <person name="Kiss B."/>
            <person name="Kocsube S."/>
            <person name="Kotiranta H."/>
            <person name="LaButti K.M."/>
            <person name="Lechner B.E."/>
            <person name="Liimatainen K."/>
            <person name="Lipzen A."/>
            <person name="Lukacs Z."/>
            <person name="Mihaltcheva S."/>
            <person name="Morgado L.N."/>
            <person name="Niskanen T."/>
            <person name="Noordeloos M.E."/>
            <person name="Ohm R.A."/>
            <person name="Ortiz-Santana B."/>
            <person name="Ovrebo C."/>
            <person name="Racz N."/>
            <person name="Riley R."/>
            <person name="Savchenko A."/>
            <person name="Shiryaev A."/>
            <person name="Soop K."/>
            <person name="Spirin V."/>
            <person name="Szebenyi C."/>
            <person name="Tomsovsky M."/>
            <person name="Tulloss R.E."/>
            <person name="Uehling J."/>
            <person name="Grigoriev I.V."/>
            <person name="Vagvolgyi C."/>
            <person name="Papp T."/>
            <person name="Martin F.M."/>
            <person name="Miettinen O."/>
            <person name="Hibbett D.S."/>
            <person name="Nagy L.G."/>
        </authorList>
    </citation>
    <scope>NUCLEOTIDE SEQUENCE [LARGE SCALE GENOMIC DNA]</scope>
    <source>
        <strain evidence="1 2">CBS 121175</strain>
    </source>
</reference>
<proteinExistence type="predicted"/>
<evidence type="ECO:0000313" key="2">
    <source>
        <dbReference type="Proteomes" id="UP000307440"/>
    </source>
</evidence>
<dbReference type="EMBL" id="ML210203">
    <property type="protein sequence ID" value="TFK24272.1"/>
    <property type="molecule type" value="Genomic_DNA"/>
</dbReference>
<evidence type="ECO:0000313" key="1">
    <source>
        <dbReference type="EMBL" id="TFK24272.1"/>
    </source>
</evidence>
<evidence type="ECO:0008006" key="3">
    <source>
        <dbReference type="Google" id="ProtNLM"/>
    </source>
</evidence>
<sequence length="566" mass="63928">MSGYLHRPPPPSHMAAPSLSFLNDRKVADLLDLPDELLLLILDRPAIVNKDLHALCQASRRLHDICLTICFTRFGIKNPQKQVKIVLTEDPHHTDPIPFLRISLSVTSIERLVLKFPACDSNICGLIRCVNRTSSLVKKLESVTKVILLFSNDTCYCCSNTYRIDQGTVQEWSNSMGVLMNTILERSCSSLVLKGGRCLGHLFAFRRIRPGSSKLINPIEAVKTFFSSSKSGDVVEDVKRMPKVTKGENWEFKRAHNISLVLTNLSPAAQSNNKLKNLTIQSMMFLTPPLLQWTISAARFSELEQLHLANLSINHKCWPAIFDLLSNAAPDLTELSFSKVRQLDPPDLLKFVGTFPRLTSLTLNREVDSLDSFNAGHFPDFPNLMTLHAPANWVFKLLSAQQRGLESLENLCITYKLRNEGFSHWLRPFPSPSIPSLLRDHLRPLMLCLEVRLGDSPAWRMFEDMNAVPSSNPDNSCLDLINSITLLIEEEFVKTDMPLLTILPRWLSIFPALRLLTVTGHNSYIEANDMFESIIDIVKAKKLHLQHLEVNGKEAEFVRNSSKTET</sequence>
<dbReference type="AlphaFoldDB" id="A0A5C3KUL9"/>
<organism evidence="1 2">
    <name type="scientific">Coprinopsis marcescibilis</name>
    <name type="common">Agaric fungus</name>
    <name type="synonym">Psathyrella marcescibilis</name>
    <dbReference type="NCBI Taxonomy" id="230819"/>
    <lineage>
        <taxon>Eukaryota</taxon>
        <taxon>Fungi</taxon>
        <taxon>Dikarya</taxon>
        <taxon>Basidiomycota</taxon>
        <taxon>Agaricomycotina</taxon>
        <taxon>Agaricomycetes</taxon>
        <taxon>Agaricomycetidae</taxon>
        <taxon>Agaricales</taxon>
        <taxon>Agaricineae</taxon>
        <taxon>Psathyrellaceae</taxon>
        <taxon>Coprinopsis</taxon>
    </lineage>
</organism>
<dbReference type="InterPro" id="IPR032675">
    <property type="entry name" value="LRR_dom_sf"/>
</dbReference>
<dbReference type="Gene3D" id="3.80.10.10">
    <property type="entry name" value="Ribonuclease Inhibitor"/>
    <property type="match status" value="1"/>
</dbReference>
<protein>
    <recommendedName>
        <fullName evidence="3">F-box domain-containing protein</fullName>
    </recommendedName>
</protein>
<dbReference type="SUPFAM" id="SSF52047">
    <property type="entry name" value="RNI-like"/>
    <property type="match status" value="1"/>
</dbReference>
<name>A0A5C3KUL9_COPMA</name>